<keyword evidence="2" id="KW-1185">Reference proteome</keyword>
<sequence length="345" mass="40587">MIQLQRDSKIYICAPGGKASGGPEALHQLFYYMKQLNYNVFMCYYDEFWIHPRYVIYSPEILDLNEVEDAEKNVILVPEIATKILKDYSAIKKCIWWLSLQHYDGFETIEMNSRGKLSAIVRSLISSRFLEIRLNLYKRLFPSLYAKKPYVISNKDFNLCGSKFAFEFVQKRFYKVHMFVEPLGIRFLNRGQVQLLSHTRSDLVLYNPSKPSPVMEKLLKRSDISFIPLQGYNEEEMIELFRKSKLYVDFGMFGGPERLPKETVYNGTLLLVANRNAAKNNFDVAIPQKFKLDNFDDESHVAEMIKMMICEYDSLIDDFDLFRTKIDRIEDIFIGDIKKYFVRVE</sequence>
<gene>
    <name evidence="1" type="ORF">PQ465_18945</name>
</gene>
<proteinExistence type="predicted"/>
<dbReference type="RefSeq" id="WP_274267090.1">
    <property type="nucleotide sequence ID" value="NZ_CP117880.1"/>
</dbReference>
<reference evidence="1 2" key="1">
    <citation type="submission" date="2023-02" db="EMBL/GenBank/DDBJ databases">
        <title>Genome sequence of Sphingobacterium sp. KACC 22765.</title>
        <authorList>
            <person name="Kim S."/>
            <person name="Heo J."/>
            <person name="Kwon S.-W."/>
        </authorList>
    </citation>
    <scope>NUCLEOTIDE SEQUENCE [LARGE SCALE GENOMIC DNA]</scope>
    <source>
        <strain evidence="1 2">KACC 22765</strain>
    </source>
</reference>
<dbReference type="EMBL" id="CP117880">
    <property type="protein sequence ID" value="WDF68357.1"/>
    <property type="molecule type" value="Genomic_DNA"/>
</dbReference>
<protein>
    <recommendedName>
        <fullName evidence="3">Glycosyltransferase family 1 protein</fullName>
    </recommendedName>
</protein>
<organism evidence="1 2">
    <name type="scientific">Sphingobacterium oryzagri</name>
    <dbReference type="NCBI Taxonomy" id="3025669"/>
    <lineage>
        <taxon>Bacteria</taxon>
        <taxon>Pseudomonadati</taxon>
        <taxon>Bacteroidota</taxon>
        <taxon>Sphingobacteriia</taxon>
        <taxon>Sphingobacteriales</taxon>
        <taxon>Sphingobacteriaceae</taxon>
        <taxon>Sphingobacterium</taxon>
    </lineage>
</organism>
<dbReference type="Proteomes" id="UP001221558">
    <property type="component" value="Chromosome"/>
</dbReference>
<evidence type="ECO:0008006" key="3">
    <source>
        <dbReference type="Google" id="ProtNLM"/>
    </source>
</evidence>
<accession>A0ABY7WFR0</accession>
<evidence type="ECO:0000313" key="1">
    <source>
        <dbReference type="EMBL" id="WDF68357.1"/>
    </source>
</evidence>
<evidence type="ECO:0000313" key="2">
    <source>
        <dbReference type="Proteomes" id="UP001221558"/>
    </source>
</evidence>
<name>A0ABY7WFR0_9SPHI</name>